<dbReference type="PANTHER" id="PTHR43834:SF6">
    <property type="entry name" value="GTPASE DER"/>
    <property type="match status" value="1"/>
</dbReference>
<evidence type="ECO:0000256" key="11">
    <source>
        <dbReference type="RuleBase" id="RU004481"/>
    </source>
</evidence>
<evidence type="ECO:0000256" key="2">
    <source>
        <dbReference type="ARBA" id="ARBA00020953"/>
    </source>
</evidence>
<dbReference type="InterPro" id="IPR027417">
    <property type="entry name" value="P-loop_NTPase"/>
</dbReference>
<comment type="function">
    <text evidence="8 9 11">GTPase that plays an essential role in the late steps of ribosome biogenesis.</text>
</comment>
<sequence>MRDFKVAIVGRPNVGKSALVNRLSERDEAIVHERRGVTRDRTYHACEWNGVAFQLIDTGGLEMSDDDCFKGDIRSSALLGAEEADVIVFLVDGRVGIQADDEDVARLLKKIKKPIHLAVNKMDNPDDEGEIWNFMSLGFGQPLAVSAVHGHGTGDLLDVVVADLKKIQEKAGDEEADEFEEAEDDCINVAIIGRPNAGKSTLTNKLTSQNRSIVSDVAGTTRDAIDTVVEHDGIKYRIIDTAGLRRKAKIDDNIEYFSYVRAMRAIDRADVAVLVIDGTLGITNEDQRVANYAEEKHCAMCIALNKWDAVEGAEAKKDIRADLEEFMQFASYAPIQSISALTGKKVDKIWESINIAYNNYCKKIPTAKLNEWLADIRESGHTITSGKAILRMKYITQSGIKPPTFQIFCNRPDIVTSNYKRFLENKLRSSFDLSGTPINIYLRGKDKD</sequence>
<dbReference type="AlphaFoldDB" id="A0AA43RHA4"/>
<proteinExistence type="inferred from homology"/>
<evidence type="ECO:0000256" key="8">
    <source>
        <dbReference type="ARBA" id="ARBA00053470"/>
    </source>
</evidence>
<feature type="domain" description="EngA-type G" evidence="12">
    <location>
        <begin position="4"/>
        <end position="168"/>
    </location>
</feature>
<gene>
    <name evidence="9 13" type="primary">der</name>
    <name evidence="13" type="ORF">Q3982_03550</name>
</gene>
<feature type="domain" description="EngA-type G" evidence="12">
    <location>
        <begin position="187"/>
        <end position="361"/>
    </location>
</feature>
<evidence type="ECO:0000256" key="3">
    <source>
        <dbReference type="ARBA" id="ARBA00022517"/>
    </source>
</evidence>
<dbReference type="FunFam" id="3.30.300.20:FF:000004">
    <property type="entry name" value="GTPase Der"/>
    <property type="match status" value="1"/>
</dbReference>
<evidence type="ECO:0000256" key="10">
    <source>
        <dbReference type="PROSITE-ProRule" id="PRU01049"/>
    </source>
</evidence>
<dbReference type="InterPro" id="IPR006073">
    <property type="entry name" value="GTP-bd"/>
</dbReference>
<keyword evidence="14" id="KW-1185">Reference proteome</keyword>
<evidence type="ECO:0000259" key="12">
    <source>
        <dbReference type="PROSITE" id="PS51712"/>
    </source>
</evidence>
<comment type="similarity">
    <text evidence="1 9 10 11">Belongs to the TRAFAC class TrmE-Era-EngA-EngB-Septin-like GTPase superfamily. EngA (Der) GTPase family.</text>
</comment>
<dbReference type="CDD" id="cd01894">
    <property type="entry name" value="EngA1"/>
    <property type="match status" value="1"/>
</dbReference>
<dbReference type="InterPro" id="IPR032859">
    <property type="entry name" value="KH_dom-like"/>
</dbReference>
<feature type="binding site" evidence="9">
    <location>
        <begin position="57"/>
        <end position="61"/>
    </location>
    <ligand>
        <name>GTP</name>
        <dbReference type="ChEBI" id="CHEBI:37565"/>
        <label>1</label>
    </ligand>
</feature>
<accession>A0AA43RHA4</accession>
<organism evidence="13 14">
    <name type="scientific">Phoenicibacter congonensis</name>
    <dbReference type="NCBI Taxonomy" id="1944646"/>
    <lineage>
        <taxon>Bacteria</taxon>
        <taxon>Bacillati</taxon>
        <taxon>Actinomycetota</taxon>
        <taxon>Coriobacteriia</taxon>
        <taxon>Eggerthellales</taxon>
        <taxon>Eggerthellaceae</taxon>
        <taxon>Phoenicibacter</taxon>
    </lineage>
</organism>
<dbReference type="Pfam" id="PF14714">
    <property type="entry name" value="KH_dom-like"/>
    <property type="match status" value="1"/>
</dbReference>
<feature type="binding site" evidence="9">
    <location>
        <begin position="10"/>
        <end position="17"/>
    </location>
    <ligand>
        <name>GTP</name>
        <dbReference type="ChEBI" id="CHEBI:37565"/>
        <label>1</label>
    </ligand>
</feature>
<feature type="binding site" evidence="9">
    <location>
        <begin position="120"/>
        <end position="123"/>
    </location>
    <ligand>
        <name>GTP</name>
        <dbReference type="ChEBI" id="CHEBI:37565"/>
        <label>1</label>
    </ligand>
</feature>
<evidence type="ECO:0000256" key="9">
    <source>
        <dbReference type="HAMAP-Rule" id="MF_00195"/>
    </source>
</evidence>
<evidence type="ECO:0000256" key="5">
    <source>
        <dbReference type="ARBA" id="ARBA00022741"/>
    </source>
</evidence>
<keyword evidence="4 11" id="KW-0677">Repeat</keyword>
<dbReference type="GO" id="GO:0005525">
    <property type="term" value="F:GTP binding"/>
    <property type="evidence" value="ECO:0007669"/>
    <property type="project" value="UniProtKB-UniRule"/>
</dbReference>
<evidence type="ECO:0000256" key="4">
    <source>
        <dbReference type="ARBA" id="ARBA00022737"/>
    </source>
</evidence>
<feature type="binding site" evidence="9">
    <location>
        <begin position="305"/>
        <end position="308"/>
    </location>
    <ligand>
        <name>GTP</name>
        <dbReference type="ChEBI" id="CHEBI:37565"/>
        <label>2</label>
    </ligand>
</feature>
<dbReference type="FunFam" id="3.40.50.300:FF:000057">
    <property type="entry name" value="GTPase Der"/>
    <property type="match status" value="1"/>
</dbReference>
<dbReference type="PROSITE" id="PS51712">
    <property type="entry name" value="G_ENGA"/>
    <property type="match status" value="2"/>
</dbReference>
<evidence type="ECO:0000313" key="13">
    <source>
        <dbReference type="EMBL" id="MDO4841735.1"/>
    </source>
</evidence>
<comment type="caution">
    <text evidence="13">The sequence shown here is derived from an EMBL/GenBank/DDBJ whole genome shotgun (WGS) entry which is preliminary data.</text>
</comment>
<dbReference type="EMBL" id="JAUMVS010000043">
    <property type="protein sequence ID" value="MDO4841735.1"/>
    <property type="molecule type" value="Genomic_DNA"/>
</dbReference>
<feature type="binding site" evidence="9">
    <location>
        <begin position="193"/>
        <end position="200"/>
    </location>
    <ligand>
        <name>GTP</name>
        <dbReference type="ChEBI" id="CHEBI:37565"/>
        <label>2</label>
    </ligand>
</feature>
<dbReference type="InterPro" id="IPR005225">
    <property type="entry name" value="Small_GTP-bd"/>
</dbReference>
<dbReference type="InterPro" id="IPR031166">
    <property type="entry name" value="G_ENGA"/>
</dbReference>
<evidence type="ECO:0000256" key="6">
    <source>
        <dbReference type="ARBA" id="ARBA00023134"/>
    </source>
</evidence>
<evidence type="ECO:0000313" key="14">
    <source>
        <dbReference type="Proteomes" id="UP001168575"/>
    </source>
</evidence>
<dbReference type="PANTHER" id="PTHR43834">
    <property type="entry name" value="GTPASE DER"/>
    <property type="match status" value="1"/>
</dbReference>
<dbReference type="FunFam" id="3.40.50.300:FF:000040">
    <property type="entry name" value="GTPase Der"/>
    <property type="match status" value="1"/>
</dbReference>
<dbReference type="Pfam" id="PF01926">
    <property type="entry name" value="MMR_HSR1"/>
    <property type="match status" value="2"/>
</dbReference>
<protein>
    <recommendedName>
        <fullName evidence="2 9">GTPase Der</fullName>
    </recommendedName>
    <alternativeName>
        <fullName evidence="7 9">GTP-binding protein EngA</fullName>
    </alternativeName>
</protein>
<dbReference type="CDD" id="cd01895">
    <property type="entry name" value="EngA2"/>
    <property type="match status" value="1"/>
</dbReference>
<keyword evidence="13" id="KW-0378">Hydrolase</keyword>
<keyword evidence="6 9" id="KW-0342">GTP-binding</keyword>
<dbReference type="InterPro" id="IPR015946">
    <property type="entry name" value="KH_dom-like_a/b"/>
</dbReference>
<dbReference type="HAMAP" id="MF_00195">
    <property type="entry name" value="GTPase_Der"/>
    <property type="match status" value="1"/>
</dbReference>
<keyword evidence="3 9" id="KW-0690">Ribosome biogenesis</keyword>
<dbReference type="InterPro" id="IPR016484">
    <property type="entry name" value="GTPase_Der"/>
</dbReference>
<feature type="binding site" evidence="9">
    <location>
        <begin position="240"/>
        <end position="244"/>
    </location>
    <ligand>
        <name>GTP</name>
        <dbReference type="ChEBI" id="CHEBI:37565"/>
        <label>2</label>
    </ligand>
</feature>
<dbReference type="Gene3D" id="3.40.50.300">
    <property type="entry name" value="P-loop containing nucleotide triphosphate hydrolases"/>
    <property type="match status" value="2"/>
</dbReference>
<dbReference type="GO" id="GO:0043022">
    <property type="term" value="F:ribosome binding"/>
    <property type="evidence" value="ECO:0007669"/>
    <property type="project" value="TreeGrafter"/>
</dbReference>
<dbReference type="Gene3D" id="3.30.300.20">
    <property type="match status" value="1"/>
</dbReference>
<evidence type="ECO:0000256" key="7">
    <source>
        <dbReference type="ARBA" id="ARBA00032345"/>
    </source>
</evidence>
<comment type="subunit">
    <text evidence="9">Associates with the 50S ribosomal subunit.</text>
</comment>
<reference evidence="13" key="1">
    <citation type="submission" date="2023-07" db="EMBL/GenBank/DDBJ databases">
        <title>Between Cages and Wild: Unraveling the Impact of Captivity on Animal Microbiomes and Antimicrobial Resistance.</title>
        <authorList>
            <person name="Schmartz G.P."/>
            <person name="Rehner J."/>
            <person name="Schuff M.J."/>
            <person name="Becker S.L."/>
            <person name="Kravczyk M."/>
            <person name="Gurevich A."/>
            <person name="Francke R."/>
            <person name="Mueller R."/>
            <person name="Keller V."/>
            <person name="Keller A."/>
        </authorList>
    </citation>
    <scope>NUCLEOTIDE SEQUENCE</scope>
    <source>
        <strain evidence="13">S12M_St_49</strain>
    </source>
</reference>
<dbReference type="GO" id="GO:0016787">
    <property type="term" value="F:hydrolase activity"/>
    <property type="evidence" value="ECO:0007669"/>
    <property type="project" value="UniProtKB-KW"/>
</dbReference>
<evidence type="ECO:0000256" key="1">
    <source>
        <dbReference type="ARBA" id="ARBA00008279"/>
    </source>
</evidence>
<dbReference type="PRINTS" id="PR00326">
    <property type="entry name" value="GTP1OBG"/>
</dbReference>
<keyword evidence="5 9" id="KW-0547">Nucleotide-binding</keyword>
<dbReference type="Proteomes" id="UP001168575">
    <property type="component" value="Unassembled WGS sequence"/>
</dbReference>
<dbReference type="GO" id="GO:0042254">
    <property type="term" value="P:ribosome biogenesis"/>
    <property type="evidence" value="ECO:0007669"/>
    <property type="project" value="UniProtKB-KW"/>
</dbReference>
<name>A0AA43RHA4_9ACTN</name>
<dbReference type="SUPFAM" id="SSF52540">
    <property type="entry name" value="P-loop containing nucleoside triphosphate hydrolases"/>
    <property type="match status" value="2"/>
</dbReference>
<dbReference type="NCBIfam" id="TIGR03594">
    <property type="entry name" value="GTPase_EngA"/>
    <property type="match status" value="1"/>
</dbReference>
<dbReference type="NCBIfam" id="TIGR00231">
    <property type="entry name" value="small_GTP"/>
    <property type="match status" value="2"/>
</dbReference>
<dbReference type="PIRSF" id="PIRSF006485">
    <property type="entry name" value="GTP-binding_EngA"/>
    <property type="match status" value="1"/>
</dbReference>